<proteinExistence type="predicted"/>
<sequence>MGNMELIHMQGSRVILNLRGLPGHASTLTDGSSCDSESICTLDTINTEDLDYTDSILPDSFSEEAYGN</sequence>
<dbReference type="Proteomes" id="UP000717328">
    <property type="component" value="Unassembled WGS sequence"/>
</dbReference>
<keyword evidence="2" id="KW-1185">Reference proteome</keyword>
<reference evidence="1" key="2">
    <citation type="submission" date="2021-10" db="EMBL/GenBank/DDBJ databases">
        <title>Phylogenomics reveals ancestral predisposition of the termite-cultivated fungus Termitomyces towards a domesticated lifestyle.</title>
        <authorList>
            <person name="Auxier B."/>
            <person name="Grum-Grzhimaylo A."/>
            <person name="Cardenas M.E."/>
            <person name="Lodge J.D."/>
            <person name="Laessoe T."/>
            <person name="Pedersen O."/>
            <person name="Smith M.E."/>
            <person name="Kuyper T.W."/>
            <person name="Franco-Molano E.A."/>
            <person name="Baroni T.J."/>
            <person name="Aanen D.K."/>
        </authorList>
    </citation>
    <scope>NUCLEOTIDE SEQUENCE</scope>
    <source>
        <strain evidence="1">D49</strain>
    </source>
</reference>
<dbReference type="AlphaFoldDB" id="A0A9P7FQS1"/>
<name>A0A9P7FQS1_9AGAR</name>
<organism evidence="1 2">
    <name type="scientific">Sphagnurus paluster</name>
    <dbReference type="NCBI Taxonomy" id="117069"/>
    <lineage>
        <taxon>Eukaryota</taxon>
        <taxon>Fungi</taxon>
        <taxon>Dikarya</taxon>
        <taxon>Basidiomycota</taxon>
        <taxon>Agaricomycotina</taxon>
        <taxon>Agaricomycetes</taxon>
        <taxon>Agaricomycetidae</taxon>
        <taxon>Agaricales</taxon>
        <taxon>Tricholomatineae</taxon>
        <taxon>Lyophyllaceae</taxon>
        <taxon>Sphagnurus</taxon>
    </lineage>
</organism>
<accession>A0A9P7FQS1</accession>
<protein>
    <submittedName>
        <fullName evidence="1">Uncharacterized protein</fullName>
    </submittedName>
</protein>
<dbReference type="EMBL" id="JABCKI010005930">
    <property type="protein sequence ID" value="KAG5636458.1"/>
    <property type="molecule type" value="Genomic_DNA"/>
</dbReference>
<reference evidence="1" key="1">
    <citation type="submission" date="2021-02" db="EMBL/GenBank/DDBJ databases">
        <authorList>
            <person name="Nieuwenhuis M."/>
            <person name="Van De Peppel L.J.J."/>
        </authorList>
    </citation>
    <scope>NUCLEOTIDE SEQUENCE</scope>
    <source>
        <strain evidence="1">D49</strain>
    </source>
</reference>
<evidence type="ECO:0000313" key="2">
    <source>
        <dbReference type="Proteomes" id="UP000717328"/>
    </source>
</evidence>
<evidence type="ECO:0000313" key="1">
    <source>
        <dbReference type="EMBL" id="KAG5636458.1"/>
    </source>
</evidence>
<comment type="caution">
    <text evidence="1">The sequence shown here is derived from an EMBL/GenBank/DDBJ whole genome shotgun (WGS) entry which is preliminary data.</text>
</comment>
<gene>
    <name evidence="1" type="ORF">H0H81_007965</name>
</gene>